<proteinExistence type="predicted"/>
<dbReference type="Proteomes" id="UP000751190">
    <property type="component" value="Unassembled WGS sequence"/>
</dbReference>
<dbReference type="EMBL" id="JAGTXO010000016">
    <property type="protein sequence ID" value="KAG8463481.1"/>
    <property type="molecule type" value="Genomic_DNA"/>
</dbReference>
<name>A0A8J5X8C5_DIALT</name>
<organism evidence="2 3">
    <name type="scientific">Diacronema lutheri</name>
    <name type="common">Unicellular marine alga</name>
    <name type="synonym">Monochrysis lutheri</name>
    <dbReference type="NCBI Taxonomy" id="2081491"/>
    <lineage>
        <taxon>Eukaryota</taxon>
        <taxon>Haptista</taxon>
        <taxon>Haptophyta</taxon>
        <taxon>Pavlovophyceae</taxon>
        <taxon>Pavlovales</taxon>
        <taxon>Pavlovaceae</taxon>
        <taxon>Diacronema</taxon>
    </lineage>
</organism>
<reference evidence="2" key="1">
    <citation type="submission" date="2021-05" db="EMBL/GenBank/DDBJ databases">
        <title>The genome of the haptophyte Pavlova lutheri (Diacronema luteri, Pavlovales) - a model for lipid biosynthesis in eukaryotic algae.</title>
        <authorList>
            <person name="Hulatt C.J."/>
            <person name="Posewitz M.C."/>
        </authorList>
    </citation>
    <scope>NUCLEOTIDE SEQUENCE</scope>
    <source>
        <strain evidence="2">NIVA-4/92</strain>
    </source>
</reference>
<feature type="signal peptide" evidence="1">
    <location>
        <begin position="1"/>
        <end position="17"/>
    </location>
</feature>
<dbReference type="OrthoDB" id="10610215at2759"/>
<sequence>MRSVALLQLVLVPLGAGWEPVRSGRITLITLNPLRPTASMANDSTGWPGTIEEGRRVYEANWRCYAKLHGYRLHIERNDQSARHLFPPSAVGLTGDELARWSEAGRRVSKPELLRLPPPYSPYWVKPVLVERYLPTSPWVLYFDSDAIFLALPSRLEDVLQRVTTSATDVVVITNTLEIKMTVKARMCACIFAVRSSPGGWWFVRRWAALRTRDNLFGDMGAFSHAVVEMHLRHAAALSAARAAASAGTPPPPSWHSTAYDGVASPCLHAHWSLADRNEDYRCMGAVMSALLTKYGTLDSARAHTAELPALVGPVVDHPTGWPVAWSTELAANVQRRQMGLVGFGGDKFVPSRNNYGARLAHVRAIILRRNSREYRPNSTPPTLLAHHKTGKHYILLSLYHETAIDRIARVCSRRIRCVHPTAFVNRSLFAPGAREWELPSGDGVEPSTCRARAPPL</sequence>
<keyword evidence="3" id="KW-1185">Reference proteome</keyword>
<accession>A0A8J5X8C5</accession>
<comment type="caution">
    <text evidence="2">The sequence shown here is derived from an EMBL/GenBank/DDBJ whole genome shotgun (WGS) entry which is preliminary data.</text>
</comment>
<keyword evidence="1" id="KW-0732">Signal</keyword>
<evidence type="ECO:0000256" key="1">
    <source>
        <dbReference type="SAM" id="SignalP"/>
    </source>
</evidence>
<evidence type="ECO:0000313" key="3">
    <source>
        <dbReference type="Proteomes" id="UP000751190"/>
    </source>
</evidence>
<protein>
    <submittedName>
        <fullName evidence="2">Uncharacterized protein</fullName>
    </submittedName>
</protein>
<dbReference type="AlphaFoldDB" id="A0A8J5X8C5"/>
<feature type="chain" id="PRO_5035326558" evidence="1">
    <location>
        <begin position="18"/>
        <end position="457"/>
    </location>
</feature>
<gene>
    <name evidence="2" type="ORF">KFE25_004992</name>
</gene>
<evidence type="ECO:0000313" key="2">
    <source>
        <dbReference type="EMBL" id="KAG8463481.1"/>
    </source>
</evidence>